<comment type="function">
    <text evidence="9">Glucosidase involved in the degradation of cellulosic biomass. Has both alpha- and beta-glucosidase activity.</text>
</comment>
<proteinExistence type="inferred from homology"/>
<evidence type="ECO:0000259" key="11">
    <source>
        <dbReference type="Pfam" id="PF01055"/>
    </source>
</evidence>
<evidence type="ECO:0000256" key="2">
    <source>
        <dbReference type="ARBA" id="ARBA00004613"/>
    </source>
</evidence>
<evidence type="ECO:0000256" key="8">
    <source>
        <dbReference type="ARBA" id="ARBA00023295"/>
    </source>
</evidence>
<evidence type="ECO:0000313" key="13">
    <source>
        <dbReference type="EMBL" id="ELU38174.1"/>
    </source>
</evidence>
<keyword evidence="14" id="KW-1185">Reference proteome</keyword>
<sequence length="482" mass="53165">MEFLAMRSEIMNEIIAFVTVFNVEDLRLQSTFFYAETPPIHHDALPNGNMTQITEVSIVYKKCMRSIQRPEQQTSWLLTGIVSAMKTGLLSTISFVGAALSSPLITEHISPALIIQQNTADPDACKGYTVKNVKPNKNGLAAHLTLADKCGIYGPDIPNLRLEVTHEDNDRLHVKIGDIGSKRYEVPEEVFPRSKSKVEASSANLVFKYTESPFSFSVVRKSTGEVLFDTKGSTLVFEEIKTILPNNANVYGLGEHTNTFRLDPSNTTRTLWNRDSGVAVGTNLYGSHPVYYEHRSTGTHAVLLLNSNGMDVKLSQGSLEYNIIGGILDFYFIGGNDGRTGPADISRGYAKLGSTNVATVIRISLIWPTSSQTILQQRFLWKLCGRILVSFRRVSSGYNLTASEQITCMSVGYSQAILSTSQFHEFVMVDPAVAHQPNQGYKTFDRGISDGVFMKEQNGSLHKGVVWPGVTVFPGASDRSND</sequence>
<dbReference type="InterPro" id="IPR011013">
    <property type="entry name" value="Gal_mutarotase_sf_dom"/>
</dbReference>
<keyword evidence="4" id="KW-0964">Secreted</keyword>
<dbReference type="PANTHER" id="PTHR22762">
    <property type="entry name" value="ALPHA-GLUCOSIDASE"/>
    <property type="match status" value="1"/>
</dbReference>
<protein>
    <recommendedName>
        <fullName evidence="3">beta-glucosidase</fullName>
        <ecNumber evidence="3">3.2.1.21</ecNumber>
    </recommendedName>
</protein>
<dbReference type="OrthoDB" id="5839090at2759"/>
<evidence type="ECO:0000256" key="6">
    <source>
        <dbReference type="ARBA" id="ARBA00023180"/>
    </source>
</evidence>
<dbReference type="EMBL" id="AFRT01002243">
    <property type="protein sequence ID" value="ELU38174.1"/>
    <property type="molecule type" value="Genomic_DNA"/>
</dbReference>
<dbReference type="InterPro" id="IPR000322">
    <property type="entry name" value="Glyco_hydro_31_TIM"/>
</dbReference>
<dbReference type="GO" id="GO:0005975">
    <property type="term" value="P:carbohydrate metabolic process"/>
    <property type="evidence" value="ECO:0007669"/>
    <property type="project" value="InterPro"/>
</dbReference>
<name>L8WPA0_THACA</name>
<comment type="caution">
    <text evidence="13">The sequence shown here is derived from an EMBL/GenBank/DDBJ whole genome shotgun (WGS) entry which is preliminary data.</text>
</comment>
<evidence type="ECO:0000313" key="14">
    <source>
        <dbReference type="Proteomes" id="UP000011668"/>
    </source>
</evidence>
<dbReference type="Gene3D" id="2.60.40.1760">
    <property type="entry name" value="glycosyl hydrolase (family 31)"/>
    <property type="match status" value="1"/>
</dbReference>
<evidence type="ECO:0000259" key="12">
    <source>
        <dbReference type="Pfam" id="PF13802"/>
    </source>
</evidence>
<gene>
    <name evidence="13" type="ORF">AG1IA_07787</name>
</gene>
<dbReference type="Proteomes" id="UP000011668">
    <property type="component" value="Unassembled WGS sequence"/>
</dbReference>
<keyword evidence="7" id="KW-0119">Carbohydrate metabolism</keyword>
<organism evidence="13 14">
    <name type="scientific">Thanatephorus cucumeris (strain AG1-IA)</name>
    <name type="common">Rice sheath blight fungus</name>
    <name type="synonym">Rhizoctonia solani</name>
    <dbReference type="NCBI Taxonomy" id="983506"/>
    <lineage>
        <taxon>Eukaryota</taxon>
        <taxon>Fungi</taxon>
        <taxon>Dikarya</taxon>
        <taxon>Basidiomycota</taxon>
        <taxon>Agaricomycotina</taxon>
        <taxon>Agaricomycetes</taxon>
        <taxon>Cantharellales</taxon>
        <taxon>Ceratobasidiaceae</taxon>
        <taxon>Rhizoctonia</taxon>
        <taxon>Rhizoctonia solani AG-1</taxon>
    </lineage>
</organism>
<dbReference type="GO" id="GO:0005576">
    <property type="term" value="C:extracellular region"/>
    <property type="evidence" value="ECO:0007669"/>
    <property type="project" value="UniProtKB-SubCell"/>
</dbReference>
<evidence type="ECO:0000256" key="7">
    <source>
        <dbReference type="ARBA" id="ARBA00023277"/>
    </source>
</evidence>
<dbReference type="GO" id="GO:0008422">
    <property type="term" value="F:beta-glucosidase activity"/>
    <property type="evidence" value="ECO:0007669"/>
    <property type="project" value="UniProtKB-EC"/>
</dbReference>
<dbReference type="CDD" id="cd14752">
    <property type="entry name" value="GH31_N"/>
    <property type="match status" value="1"/>
</dbReference>
<evidence type="ECO:0000256" key="5">
    <source>
        <dbReference type="ARBA" id="ARBA00022801"/>
    </source>
</evidence>
<keyword evidence="6" id="KW-0325">Glycoprotein</keyword>
<dbReference type="GO" id="GO:0030246">
    <property type="term" value="F:carbohydrate binding"/>
    <property type="evidence" value="ECO:0007669"/>
    <property type="project" value="InterPro"/>
</dbReference>
<comment type="subcellular location">
    <subcellularLocation>
        <location evidence="2">Secreted</location>
    </subcellularLocation>
</comment>
<evidence type="ECO:0000256" key="10">
    <source>
        <dbReference type="RuleBase" id="RU361185"/>
    </source>
</evidence>
<accession>L8WPA0</accession>
<feature type="domain" description="Glycoside hydrolase family 31 N-terminal" evidence="12">
    <location>
        <begin position="190"/>
        <end position="309"/>
    </location>
</feature>
<dbReference type="Pfam" id="PF01055">
    <property type="entry name" value="Glyco_hydro_31_2nd"/>
    <property type="match status" value="1"/>
</dbReference>
<evidence type="ECO:0000256" key="9">
    <source>
        <dbReference type="ARBA" id="ARBA00025512"/>
    </source>
</evidence>
<comment type="catalytic activity">
    <reaction evidence="1">
        <text>Hydrolysis of terminal, non-reducing beta-D-glucosyl residues with release of beta-D-glucose.</text>
        <dbReference type="EC" id="3.2.1.21"/>
    </reaction>
</comment>
<dbReference type="STRING" id="983506.L8WPA0"/>
<evidence type="ECO:0000256" key="4">
    <source>
        <dbReference type="ARBA" id="ARBA00022525"/>
    </source>
</evidence>
<dbReference type="Gene3D" id="3.20.20.80">
    <property type="entry name" value="Glycosidases"/>
    <property type="match status" value="1"/>
</dbReference>
<dbReference type="OMA" id="HPVFLET"/>
<dbReference type="HOGENOM" id="CLU_000631_2_1_1"/>
<dbReference type="SUPFAM" id="SSF74650">
    <property type="entry name" value="Galactose mutarotase-like"/>
    <property type="match status" value="1"/>
</dbReference>
<comment type="similarity">
    <text evidence="10">Belongs to the glycosyl hydrolase 31 family.</text>
</comment>
<dbReference type="EC" id="3.2.1.21" evidence="3"/>
<evidence type="ECO:0000256" key="1">
    <source>
        <dbReference type="ARBA" id="ARBA00000448"/>
    </source>
</evidence>
<reference evidence="13 14" key="1">
    <citation type="journal article" date="2013" name="Nat. Commun.">
        <title>The evolution and pathogenic mechanisms of the rice sheath blight pathogen.</title>
        <authorList>
            <person name="Zheng A."/>
            <person name="Lin R."/>
            <person name="Xu L."/>
            <person name="Qin P."/>
            <person name="Tang C."/>
            <person name="Ai P."/>
            <person name="Zhang D."/>
            <person name="Liu Y."/>
            <person name="Sun Z."/>
            <person name="Feng H."/>
            <person name="Wang Y."/>
            <person name="Chen Y."/>
            <person name="Liang X."/>
            <person name="Fu R."/>
            <person name="Li Q."/>
            <person name="Zhang J."/>
            <person name="Yu X."/>
            <person name="Xie Z."/>
            <person name="Ding L."/>
            <person name="Guan P."/>
            <person name="Tang J."/>
            <person name="Liang Y."/>
            <person name="Wang S."/>
            <person name="Deng Q."/>
            <person name="Li S."/>
            <person name="Zhu J."/>
            <person name="Wang L."/>
            <person name="Liu H."/>
            <person name="Li P."/>
        </authorList>
    </citation>
    <scope>NUCLEOTIDE SEQUENCE [LARGE SCALE GENOMIC DNA]</scope>
    <source>
        <strain evidence="14">AG-1 IA</strain>
    </source>
</reference>
<dbReference type="AlphaFoldDB" id="L8WPA0"/>
<dbReference type="InterPro" id="IPR025887">
    <property type="entry name" value="Glyco_hydro_31_N_dom"/>
</dbReference>
<evidence type="ECO:0000256" key="3">
    <source>
        <dbReference type="ARBA" id="ARBA00012744"/>
    </source>
</evidence>
<keyword evidence="8 10" id="KW-0326">Glycosidase</keyword>
<keyword evidence="5 10" id="KW-0378">Hydrolase</keyword>
<dbReference type="PANTHER" id="PTHR22762:SF67">
    <property type="entry name" value="ALPHA_BETA-GLUCOSIDASE AGDC-RELATED"/>
    <property type="match status" value="1"/>
</dbReference>
<feature type="domain" description="Glycoside hydrolase family 31 TIM barrel" evidence="11">
    <location>
        <begin position="418"/>
        <end position="475"/>
    </location>
</feature>
<dbReference type="Pfam" id="PF13802">
    <property type="entry name" value="Gal_mutarotas_2"/>
    <property type="match status" value="1"/>
</dbReference>